<proteinExistence type="predicted"/>
<protein>
    <submittedName>
        <fullName evidence="3">Toprim domain-containing protein</fullName>
    </submittedName>
</protein>
<evidence type="ECO:0000313" key="4">
    <source>
        <dbReference type="Proteomes" id="UP000640583"/>
    </source>
</evidence>
<dbReference type="EMBL" id="JADCKQ010000011">
    <property type="protein sequence ID" value="MBI1494799.1"/>
    <property type="molecule type" value="Genomic_DNA"/>
</dbReference>
<evidence type="ECO:0000259" key="1">
    <source>
        <dbReference type="Pfam" id="PF13362"/>
    </source>
</evidence>
<evidence type="ECO:0000259" key="2">
    <source>
        <dbReference type="Pfam" id="PF23639"/>
    </source>
</evidence>
<keyword evidence="4" id="KW-1185">Reference proteome</keyword>
<reference evidence="3" key="1">
    <citation type="submission" date="2020-10" db="EMBL/GenBank/DDBJ databases">
        <title>Paenihalocynthiibacter styelae gen. nov., sp. nov., isolated from stalked sea squirt Styela clava.</title>
        <authorList>
            <person name="Kim Y.-O."/>
            <person name="Yoon J.-H."/>
        </authorList>
    </citation>
    <scope>NUCLEOTIDE SEQUENCE</scope>
    <source>
        <strain evidence="3">MYP1-1</strain>
    </source>
</reference>
<organism evidence="3 4">
    <name type="scientific">Halocynthiibacter styelae</name>
    <dbReference type="NCBI Taxonomy" id="2761955"/>
    <lineage>
        <taxon>Bacteria</taxon>
        <taxon>Pseudomonadati</taxon>
        <taxon>Pseudomonadota</taxon>
        <taxon>Alphaproteobacteria</taxon>
        <taxon>Rhodobacterales</taxon>
        <taxon>Paracoccaceae</taxon>
        <taxon>Halocynthiibacter</taxon>
    </lineage>
</organism>
<feature type="domain" description="DUF7146" evidence="2">
    <location>
        <begin position="93"/>
        <end position="187"/>
    </location>
</feature>
<dbReference type="CDD" id="cd01029">
    <property type="entry name" value="TOPRIM_primases"/>
    <property type="match status" value="1"/>
</dbReference>
<dbReference type="InterPro" id="IPR055570">
    <property type="entry name" value="DUF7146"/>
</dbReference>
<dbReference type="InterPro" id="IPR034154">
    <property type="entry name" value="TOPRIM_DnaG/twinkle"/>
</dbReference>
<accession>A0A8J7LLM7</accession>
<name>A0A8J7LLM7_9RHOB</name>
<sequence length="288" mass="30965">MSDISSVVRALGGYWKNGQGQAPCPICQPEQRPDQNALSFNIKEGKLLLHCFKSGCEFTDLLDVLQFSEPETCENLKPRWCEVGAPSFTASDNVKRARAIWRNARPIKGTLAESYLRNRGITCDLPSSLRFMPNLFHAPSAQHLPAMVANVQPVGGLHRTFLNGQGGRLVCSAKMMLGSCAGGAVRLSDGRDKLVVCEGIETGLSLMSGMLSGSSVVWSCLSTSGMKSLRLPQGFRKLVIATDGDPAGGNAGQVLMRRAMALGWEVSILPAPCGKDWNDVLMLRGGAQ</sequence>
<dbReference type="Gene3D" id="3.40.1360.10">
    <property type="match status" value="1"/>
</dbReference>
<evidence type="ECO:0000313" key="3">
    <source>
        <dbReference type="EMBL" id="MBI1494799.1"/>
    </source>
</evidence>
<gene>
    <name evidence="3" type="ORF">H1D41_14225</name>
</gene>
<dbReference type="InterPro" id="IPR006171">
    <property type="entry name" value="TOPRIM_dom"/>
</dbReference>
<dbReference type="Pfam" id="PF13362">
    <property type="entry name" value="Toprim_3"/>
    <property type="match status" value="1"/>
</dbReference>
<feature type="domain" description="Toprim" evidence="1">
    <location>
        <begin position="194"/>
        <end position="285"/>
    </location>
</feature>
<dbReference type="Proteomes" id="UP000640583">
    <property type="component" value="Unassembled WGS sequence"/>
</dbReference>
<comment type="caution">
    <text evidence="3">The sequence shown here is derived from an EMBL/GenBank/DDBJ whole genome shotgun (WGS) entry which is preliminary data.</text>
</comment>
<dbReference type="AlphaFoldDB" id="A0A8J7LLM7"/>
<dbReference type="Pfam" id="PF23639">
    <property type="entry name" value="DUF7146"/>
    <property type="match status" value="1"/>
</dbReference>